<feature type="domain" description="Antitoxin SocA-like Panacea" evidence="1">
    <location>
        <begin position="27"/>
        <end position="127"/>
    </location>
</feature>
<evidence type="ECO:0000259" key="1">
    <source>
        <dbReference type="Pfam" id="PF13274"/>
    </source>
</evidence>
<dbReference type="AlphaFoldDB" id="A0AAP2DBZ9"/>
<dbReference type="Proteomes" id="UP001319180">
    <property type="component" value="Unassembled WGS sequence"/>
</dbReference>
<evidence type="ECO:0000313" key="2">
    <source>
        <dbReference type="EMBL" id="MBT1689238.1"/>
    </source>
</evidence>
<gene>
    <name evidence="2" type="ORF">KK078_21915</name>
</gene>
<organism evidence="2 3">
    <name type="scientific">Dawidia soli</name>
    <dbReference type="NCBI Taxonomy" id="2782352"/>
    <lineage>
        <taxon>Bacteria</taxon>
        <taxon>Pseudomonadati</taxon>
        <taxon>Bacteroidota</taxon>
        <taxon>Cytophagia</taxon>
        <taxon>Cytophagales</taxon>
        <taxon>Chryseotaleaceae</taxon>
        <taxon>Dawidia</taxon>
    </lineage>
</organism>
<evidence type="ECO:0000313" key="3">
    <source>
        <dbReference type="Proteomes" id="UP001319180"/>
    </source>
</evidence>
<dbReference type="Pfam" id="PF13274">
    <property type="entry name" value="SocA_Panacea"/>
    <property type="match status" value="1"/>
</dbReference>
<comment type="caution">
    <text evidence="2">The sequence shown here is derived from an EMBL/GenBank/DDBJ whole genome shotgun (WGS) entry which is preliminary data.</text>
</comment>
<dbReference type="EMBL" id="JAHESC010000038">
    <property type="protein sequence ID" value="MBT1689238.1"/>
    <property type="molecule type" value="Genomic_DNA"/>
</dbReference>
<dbReference type="RefSeq" id="WP_254092464.1">
    <property type="nucleotide sequence ID" value="NZ_JAHESC010000038.1"/>
</dbReference>
<name>A0AAP2DBZ9_9BACT</name>
<accession>A0AAP2DBZ9</accession>
<dbReference type="InterPro" id="IPR025272">
    <property type="entry name" value="SocA_Panacea"/>
</dbReference>
<reference evidence="2 3" key="1">
    <citation type="submission" date="2021-05" db="EMBL/GenBank/DDBJ databases">
        <title>A Polyphasic approach of four new species of the genus Ohtaekwangia: Ohtaekwangia histidinii sp. nov., Ohtaekwangia cretensis sp. nov., Ohtaekwangia indiensis sp. nov., Ohtaekwangia reichenbachii sp. nov. from diverse environment.</title>
        <authorList>
            <person name="Octaviana S."/>
        </authorList>
    </citation>
    <scope>NUCLEOTIDE SEQUENCE [LARGE SCALE GENOMIC DNA]</scope>
    <source>
        <strain evidence="2 3">PWU37</strain>
    </source>
</reference>
<protein>
    <submittedName>
        <fullName evidence="2">DUF4065 domain-containing protein</fullName>
    </submittedName>
</protein>
<proteinExistence type="predicted"/>
<keyword evidence="3" id="KW-1185">Reference proteome</keyword>
<sequence length="171" mass="19419">MYKPLAVANFFIEKSLETGVELTPMKLVKLLYIAHGWYLGLAGRPLLTEAVQAWKYGPVVMSIYHVFKKYGDRQIMSLESDLDGRSMAVPTVEDAEMAKFLNRIWDVYKGYSGPQLSTLTHEAGSPWDITWNKNGGKHQASTFIPNDLIATFYRQKGEENNPRNSTYDSPH</sequence>